<gene>
    <name evidence="3" type="ORF">BDV25DRAFT_164997</name>
</gene>
<protein>
    <recommendedName>
        <fullName evidence="2">Glycine zipper 2TM domain-containing protein</fullName>
    </recommendedName>
</protein>
<evidence type="ECO:0000256" key="1">
    <source>
        <dbReference type="SAM" id="MobiDB-lite"/>
    </source>
</evidence>
<evidence type="ECO:0000259" key="2">
    <source>
        <dbReference type="Pfam" id="PF05433"/>
    </source>
</evidence>
<dbReference type="Pfam" id="PF05433">
    <property type="entry name" value="Rick_17kDa_Anti"/>
    <property type="match status" value="1"/>
</dbReference>
<dbReference type="EMBL" id="ML742363">
    <property type="protein sequence ID" value="KAE8145289.1"/>
    <property type="molecule type" value="Genomic_DNA"/>
</dbReference>
<dbReference type="PANTHER" id="PTHR37014:SF9">
    <property type="entry name" value="CONSERVED HISTIDINE-RICH PROTEIN (AFU_ORTHOLOGUE AFUA_1G11910)"/>
    <property type="match status" value="1"/>
</dbReference>
<reference evidence="3 4" key="1">
    <citation type="submission" date="2019-04" db="EMBL/GenBank/DDBJ databases">
        <title>Friends and foes A comparative genomics study of 23 Aspergillus species from section Flavi.</title>
        <authorList>
            <consortium name="DOE Joint Genome Institute"/>
            <person name="Kjaerbolling I."/>
            <person name="Vesth T."/>
            <person name="Frisvad J.C."/>
            <person name="Nybo J.L."/>
            <person name="Theobald S."/>
            <person name="Kildgaard S."/>
            <person name="Isbrandt T."/>
            <person name="Kuo A."/>
            <person name="Sato A."/>
            <person name="Lyhne E.K."/>
            <person name="Kogle M.E."/>
            <person name="Wiebenga A."/>
            <person name="Kun R.S."/>
            <person name="Lubbers R.J."/>
            <person name="Makela M.R."/>
            <person name="Barry K."/>
            <person name="Chovatia M."/>
            <person name="Clum A."/>
            <person name="Daum C."/>
            <person name="Haridas S."/>
            <person name="He G."/>
            <person name="LaButti K."/>
            <person name="Lipzen A."/>
            <person name="Mondo S."/>
            <person name="Riley R."/>
            <person name="Salamov A."/>
            <person name="Simmons B.A."/>
            <person name="Magnuson J.K."/>
            <person name="Henrissat B."/>
            <person name="Mortensen U.H."/>
            <person name="Larsen T.O."/>
            <person name="Devries R.P."/>
            <person name="Grigoriev I.V."/>
            <person name="Machida M."/>
            <person name="Baker S.E."/>
            <person name="Andersen M.R."/>
        </authorList>
    </citation>
    <scope>NUCLEOTIDE SEQUENCE [LARGE SCALE GENOMIC DNA]</scope>
    <source>
        <strain evidence="3 4">IBT 18842</strain>
    </source>
</reference>
<feature type="domain" description="Glycine zipper 2TM" evidence="2">
    <location>
        <begin position="138"/>
        <end position="176"/>
    </location>
</feature>
<feature type="compositionally biased region" description="Basic residues" evidence="1">
    <location>
        <begin position="189"/>
        <end position="229"/>
    </location>
</feature>
<evidence type="ECO:0000313" key="3">
    <source>
        <dbReference type="EMBL" id="KAE8145289.1"/>
    </source>
</evidence>
<dbReference type="Proteomes" id="UP000325780">
    <property type="component" value="Unassembled WGS sequence"/>
</dbReference>
<organism evidence="3 4">
    <name type="scientific">Aspergillus avenaceus</name>
    <dbReference type="NCBI Taxonomy" id="36643"/>
    <lineage>
        <taxon>Eukaryota</taxon>
        <taxon>Fungi</taxon>
        <taxon>Dikarya</taxon>
        <taxon>Ascomycota</taxon>
        <taxon>Pezizomycotina</taxon>
        <taxon>Eurotiomycetes</taxon>
        <taxon>Eurotiomycetidae</taxon>
        <taxon>Eurotiales</taxon>
        <taxon>Aspergillaceae</taxon>
        <taxon>Aspergillus</taxon>
        <taxon>Aspergillus subgen. Circumdati</taxon>
    </lineage>
</organism>
<proteinExistence type="predicted"/>
<feature type="compositionally biased region" description="Basic and acidic residues" evidence="1">
    <location>
        <begin position="177"/>
        <end position="188"/>
    </location>
</feature>
<name>A0A5N6TGP3_ASPAV</name>
<dbReference type="InterPro" id="IPR008816">
    <property type="entry name" value="Gly_zipper_2TM_dom"/>
</dbReference>
<sequence length="236" mass="26644">MSDPYTQHPYSAPPGADANSYAPDSFQPNLPYDYETQQPYTQQYPPNQDYRYGSHFDLAQAPRSYPPQTPASQQDYLSPTSAEESHQVRRRRGSNADYYNVAPGEQDQYYPGSYTSYPTDGPREAEDGKDDGKERSLGGALAGGAAGYYLGHKQEHGFLGAVGGALLGNFIGDKMEGQDHGSDDDKSSHYSHGHRHKHRHHHHHHHHHGHSHHGHHHSRHRHHRSHSRHSSHDDDF</sequence>
<evidence type="ECO:0000313" key="4">
    <source>
        <dbReference type="Proteomes" id="UP000325780"/>
    </source>
</evidence>
<feature type="compositionally biased region" description="Low complexity" evidence="1">
    <location>
        <begin position="31"/>
        <end position="50"/>
    </location>
</feature>
<dbReference type="OrthoDB" id="4511000at2759"/>
<feature type="compositionally biased region" description="Basic and acidic residues" evidence="1">
    <location>
        <begin position="121"/>
        <end position="136"/>
    </location>
</feature>
<keyword evidence="4" id="KW-1185">Reference proteome</keyword>
<feature type="region of interest" description="Disordered" evidence="1">
    <location>
        <begin position="177"/>
        <end position="236"/>
    </location>
</feature>
<dbReference type="PANTHER" id="PTHR37014">
    <property type="entry name" value="EXPRESSION LETHALITY PROTEIN HEL10, PUTATIVE (AFU_ORTHOLOGUE AFUA_1G06580)-RELATED"/>
    <property type="match status" value="1"/>
</dbReference>
<feature type="compositionally biased region" description="Polar residues" evidence="1">
    <location>
        <begin position="70"/>
        <end position="82"/>
    </location>
</feature>
<feature type="region of interest" description="Disordered" evidence="1">
    <location>
        <begin position="1"/>
        <end position="138"/>
    </location>
</feature>
<dbReference type="AlphaFoldDB" id="A0A5N6TGP3"/>
<dbReference type="GO" id="GO:0019867">
    <property type="term" value="C:outer membrane"/>
    <property type="evidence" value="ECO:0007669"/>
    <property type="project" value="InterPro"/>
</dbReference>
<accession>A0A5N6TGP3</accession>